<dbReference type="OrthoDB" id="9784739at2"/>
<keyword evidence="5 7" id="KW-0443">Lipid metabolism</keyword>
<protein>
    <recommendedName>
        <fullName evidence="7">UDP-3-O-acylglucosamine N-acyltransferase</fullName>
        <ecNumber evidence="7">2.3.1.191</ecNumber>
    </recommendedName>
</protein>
<dbReference type="InterPro" id="IPR007691">
    <property type="entry name" value="LpxD"/>
</dbReference>
<dbReference type="GO" id="GO:0016020">
    <property type="term" value="C:membrane"/>
    <property type="evidence" value="ECO:0007669"/>
    <property type="project" value="GOC"/>
</dbReference>
<dbReference type="UniPathway" id="UPA00973"/>
<dbReference type="RefSeq" id="WP_043145191.1">
    <property type="nucleotide sequence ID" value="NZ_JSUQ01000020.1"/>
</dbReference>
<dbReference type="NCBIfam" id="TIGR01853">
    <property type="entry name" value="lipid_A_lpxD"/>
    <property type="match status" value="1"/>
</dbReference>
<dbReference type="EMBL" id="JSUQ01000020">
    <property type="protein sequence ID" value="KHQ51030.1"/>
    <property type="molecule type" value="Genomic_DNA"/>
</dbReference>
<dbReference type="GO" id="GO:0016410">
    <property type="term" value="F:N-acyltransferase activity"/>
    <property type="evidence" value="ECO:0007669"/>
    <property type="project" value="InterPro"/>
</dbReference>
<evidence type="ECO:0000256" key="4">
    <source>
        <dbReference type="ARBA" id="ARBA00022737"/>
    </source>
</evidence>
<sequence length="363" mass="37122">MPFTIEDLAIALGMTAEGDLSLTVSGLAEPADAGPEQLAMAARPEFVEALGRGQARAALLAAGTDWQALGLQAALLSDRPRFAMSGLTGMMDRGPGYAPGLHPQSVIDPTAELGEGVSVGPFAVIEAGARIGAGSVVGPQCYVGRYARIGAGALLHVGGRIMSEVVIGDRFIAQPGAIIGGDGFSFVTPERSGVEKARASLGGEGTDSAQSWARIASLGAVTIGDDVEVGAGSTIDKGTIRDTRVGNGTKIDNLVQIGHNVVIGRDCLLCANVGIAGSTVVGDNVVLGGKVGVSDNLRIGDRAILGGATVVLSNVPAGRVMLGYPAMKMDTHVEAYKGLRRLPRLFRDVAELKKAVSKLMGND</sequence>
<dbReference type="EC" id="2.3.1.191" evidence="7"/>
<keyword evidence="9" id="KW-1185">Reference proteome</keyword>
<dbReference type="InterPro" id="IPR001451">
    <property type="entry name" value="Hexapep"/>
</dbReference>
<keyword evidence="2 7" id="KW-0441">Lipid A biosynthesis</keyword>
<dbReference type="GO" id="GO:0103118">
    <property type="term" value="F:UDP-3-O-[(3R)-3-hydroxyacyl]-glucosamine N-acyltransferase activity"/>
    <property type="evidence" value="ECO:0007669"/>
    <property type="project" value="UniProtKB-EC"/>
</dbReference>
<keyword evidence="3 7" id="KW-0808">Transferase</keyword>
<dbReference type="Gene3D" id="2.160.10.10">
    <property type="entry name" value="Hexapeptide repeat proteins"/>
    <property type="match status" value="1"/>
</dbReference>
<organism evidence="8 9">
    <name type="scientific">Mameliella alba</name>
    <dbReference type="NCBI Taxonomy" id="561184"/>
    <lineage>
        <taxon>Bacteria</taxon>
        <taxon>Pseudomonadati</taxon>
        <taxon>Pseudomonadota</taxon>
        <taxon>Alphaproteobacteria</taxon>
        <taxon>Rhodobacterales</taxon>
        <taxon>Roseobacteraceae</taxon>
        <taxon>Mameliella</taxon>
    </lineage>
</organism>
<dbReference type="InterPro" id="IPR018357">
    <property type="entry name" value="Hexapep_transf_CS"/>
</dbReference>
<gene>
    <name evidence="7 8" type="primary">lpxD</name>
    <name evidence="8" type="ORF">OA50_04398</name>
</gene>
<evidence type="ECO:0000256" key="2">
    <source>
        <dbReference type="ARBA" id="ARBA00022556"/>
    </source>
</evidence>
<comment type="function">
    <text evidence="7">Catalyzes the N-acylation of UDP-3-O-acylglucosamine using 3-hydroxyacyl-ACP as the acyl donor. Is involved in the biosynthesis of lipid A, a phosphorylated glycolipid that anchors the lipopolysaccharide to the outer membrane of the cell.</text>
</comment>
<keyword evidence="4 7" id="KW-0677">Repeat</keyword>
<evidence type="ECO:0000313" key="9">
    <source>
        <dbReference type="Proteomes" id="UP000030960"/>
    </source>
</evidence>
<dbReference type="SUPFAM" id="SSF51161">
    <property type="entry name" value="Trimeric LpxA-like enzymes"/>
    <property type="match status" value="1"/>
</dbReference>
<dbReference type="PROSITE" id="PS00101">
    <property type="entry name" value="HEXAPEP_TRANSFERASES"/>
    <property type="match status" value="1"/>
</dbReference>
<comment type="pathway">
    <text evidence="7">Bacterial outer membrane biogenesis; LPS lipid A biosynthesis.</text>
</comment>
<dbReference type="InterPro" id="IPR011004">
    <property type="entry name" value="Trimer_LpxA-like_sf"/>
</dbReference>
<dbReference type="STRING" id="561184.SAMN05216376_102405"/>
<evidence type="ECO:0000256" key="1">
    <source>
        <dbReference type="ARBA" id="ARBA00022516"/>
    </source>
</evidence>
<dbReference type="PATRIC" id="fig|1515334.3.peg.4431"/>
<comment type="similarity">
    <text evidence="7">Belongs to the transferase hexapeptide repeat family. LpxD subfamily.</text>
</comment>
<keyword evidence="1 7" id="KW-0444">Lipid biosynthesis</keyword>
<keyword evidence="6 7" id="KW-0012">Acyltransferase</keyword>
<name>A0A0B3RID7_9RHOB</name>
<dbReference type="PANTHER" id="PTHR43378:SF2">
    <property type="entry name" value="UDP-3-O-ACYLGLUCOSAMINE N-ACYLTRANSFERASE 1, MITOCHONDRIAL-RELATED"/>
    <property type="match status" value="1"/>
</dbReference>
<dbReference type="Proteomes" id="UP000030960">
    <property type="component" value="Unassembled WGS sequence"/>
</dbReference>
<dbReference type="Pfam" id="PF00132">
    <property type="entry name" value="Hexapep"/>
    <property type="match status" value="2"/>
</dbReference>
<comment type="caution">
    <text evidence="8">The sequence shown here is derived from an EMBL/GenBank/DDBJ whole genome shotgun (WGS) entry which is preliminary data.</text>
</comment>
<evidence type="ECO:0000256" key="6">
    <source>
        <dbReference type="ARBA" id="ARBA00023315"/>
    </source>
</evidence>
<comment type="subunit">
    <text evidence="7">Homotrimer.</text>
</comment>
<dbReference type="PANTHER" id="PTHR43378">
    <property type="entry name" value="UDP-3-O-ACYLGLUCOSAMINE N-ACYLTRANSFERASE"/>
    <property type="match status" value="1"/>
</dbReference>
<reference evidence="8 9" key="1">
    <citation type="submission" date="2014-10" db="EMBL/GenBank/DDBJ databases">
        <title>Genome sequence of Ponticoccus sp. strain UMTAT08 isolated from clonal culture of toxic dinoflagellate Alexandrium tamiyavanichii.</title>
        <authorList>
            <person name="Gan H.Y."/>
            <person name="Muhd D.-D."/>
            <person name="Mohd Noor M.E."/>
            <person name="Yeong Y.S."/>
            <person name="Usup G."/>
        </authorList>
    </citation>
    <scope>NUCLEOTIDE SEQUENCE [LARGE SCALE GENOMIC DNA]</scope>
    <source>
        <strain evidence="8 9">UMTAT08</strain>
    </source>
</reference>
<feature type="active site" description="Proton acceptor" evidence="7">
    <location>
        <position position="259"/>
    </location>
</feature>
<evidence type="ECO:0000313" key="8">
    <source>
        <dbReference type="EMBL" id="KHQ51030.1"/>
    </source>
</evidence>
<evidence type="ECO:0000256" key="7">
    <source>
        <dbReference type="HAMAP-Rule" id="MF_00523"/>
    </source>
</evidence>
<evidence type="ECO:0000256" key="3">
    <source>
        <dbReference type="ARBA" id="ARBA00022679"/>
    </source>
</evidence>
<dbReference type="HAMAP" id="MF_00523">
    <property type="entry name" value="LpxD"/>
    <property type="match status" value="1"/>
</dbReference>
<dbReference type="AlphaFoldDB" id="A0A0B3RID7"/>
<dbReference type="CDD" id="cd03352">
    <property type="entry name" value="LbH_LpxD"/>
    <property type="match status" value="1"/>
</dbReference>
<dbReference type="NCBIfam" id="NF002060">
    <property type="entry name" value="PRK00892.1"/>
    <property type="match status" value="1"/>
</dbReference>
<dbReference type="GO" id="GO:0009245">
    <property type="term" value="P:lipid A biosynthetic process"/>
    <property type="evidence" value="ECO:0007669"/>
    <property type="project" value="UniProtKB-UniRule"/>
</dbReference>
<comment type="catalytic activity">
    <reaction evidence="7">
        <text>a UDP-3-O-[(3R)-3-hydroxyacyl]-alpha-D-glucosamine + a (3R)-hydroxyacyl-[ACP] = a UDP-2-N,3-O-bis[(3R)-3-hydroxyacyl]-alpha-D-glucosamine + holo-[ACP] + H(+)</text>
        <dbReference type="Rhea" id="RHEA:53836"/>
        <dbReference type="Rhea" id="RHEA-COMP:9685"/>
        <dbReference type="Rhea" id="RHEA-COMP:9945"/>
        <dbReference type="ChEBI" id="CHEBI:15378"/>
        <dbReference type="ChEBI" id="CHEBI:64479"/>
        <dbReference type="ChEBI" id="CHEBI:78827"/>
        <dbReference type="ChEBI" id="CHEBI:137740"/>
        <dbReference type="ChEBI" id="CHEBI:137748"/>
        <dbReference type="EC" id="2.3.1.191"/>
    </reaction>
</comment>
<proteinExistence type="inferred from homology"/>
<accession>A0A0B3RID7</accession>
<evidence type="ECO:0000256" key="5">
    <source>
        <dbReference type="ARBA" id="ARBA00023098"/>
    </source>
</evidence>
<dbReference type="Gene3D" id="3.40.1390.10">
    <property type="entry name" value="MurE/MurF, N-terminal domain"/>
    <property type="match status" value="1"/>
</dbReference>